<protein>
    <recommendedName>
        <fullName evidence="2">ATP-grasp domain-containing protein</fullName>
    </recommendedName>
</protein>
<keyword evidence="1" id="KW-0547">Nucleotide-binding</keyword>
<name>A0A4Q5N3K7_9MICO</name>
<dbReference type="OrthoDB" id="9794735at2"/>
<organism evidence="3 4">
    <name type="scientific">Pengzhenrongella frigida</name>
    <dbReference type="NCBI Taxonomy" id="1259133"/>
    <lineage>
        <taxon>Bacteria</taxon>
        <taxon>Bacillati</taxon>
        <taxon>Actinomycetota</taxon>
        <taxon>Actinomycetes</taxon>
        <taxon>Micrococcales</taxon>
        <taxon>Pengzhenrongella</taxon>
    </lineage>
</organism>
<dbReference type="GO" id="GO:0005737">
    <property type="term" value="C:cytoplasm"/>
    <property type="evidence" value="ECO:0007669"/>
    <property type="project" value="TreeGrafter"/>
</dbReference>
<dbReference type="GO" id="GO:0009432">
    <property type="term" value="P:SOS response"/>
    <property type="evidence" value="ECO:0007669"/>
    <property type="project" value="TreeGrafter"/>
</dbReference>
<dbReference type="SUPFAM" id="SSF56059">
    <property type="entry name" value="Glutathione synthetase ATP-binding domain-like"/>
    <property type="match status" value="1"/>
</dbReference>
<evidence type="ECO:0000259" key="2">
    <source>
        <dbReference type="PROSITE" id="PS50975"/>
    </source>
</evidence>
<dbReference type="AlphaFoldDB" id="A0A4Q5N3K7"/>
<dbReference type="GO" id="GO:0046872">
    <property type="term" value="F:metal ion binding"/>
    <property type="evidence" value="ECO:0007669"/>
    <property type="project" value="InterPro"/>
</dbReference>
<keyword evidence="1" id="KW-0067">ATP-binding</keyword>
<dbReference type="GO" id="GO:0018169">
    <property type="term" value="F:ribosomal S6-glutamic acid ligase activity"/>
    <property type="evidence" value="ECO:0007669"/>
    <property type="project" value="TreeGrafter"/>
</dbReference>
<keyword evidence="4" id="KW-1185">Reference proteome</keyword>
<dbReference type="PANTHER" id="PTHR21621">
    <property type="entry name" value="RIBOSOMAL PROTEIN S6 MODIFICATION PROTEIN"/>
    <property type="match status" value="1"/>
</dbReference>
<proteinExistence type="predicted"/>
<accession>A0A4Q5N3K7</accession>
<sequence>MILIIAPQDDIHALSVAADIESERAEAVILDMDEFGTGALLSHSIGRGESGGVTTKAGRRIAFDQISSIWVRRVGRPRPSPEVRDPDDRGFVLREWNAAIDGLFASAGIELVSPVWAQSAAVKPLQLALARRAGLRVPDTLISNYREDVERFIYEHRGRVVHKVLTVAREGIAETRSWREADRDALPDLAYTPTIFQERIDAAYDVRATVIGSDIFTMKIAVAPGTVDSRLDLDAECEPLALPRDIADKLRRLMKDLNLVFGAIDLRVTPEGEFVFFEINPQGQFLFVEISTGLPLSAALARYLLRHER</sequence>
<feature type="domain" description="ATP-grasp" evidence="2">
    <location>
        <begin position="127"/>
        <end position="305"/>
    </location>
</feature>
<dbReference type="Gene3D" id="3.30.470.20">
    <property type="entry name" value="ATP-grasp fold, B domain"/>
    <property type="match status" value="1"/>
</dbReference>
<comment type="caution">
    <text evidence="3">The sequence shown here is derived from an EMBL/GenBank/DDBJ whole genome shotgun (WGS) entry which is preliminary data.</text>
</comment>
<dbReference type="EMBL" id="SDWW01000003">
    <property type="protein sequence ID" value="RYV52746.1"/>
    <property type="molecule type" value="Genomic_DNA"/>
</dbReference>
<dbReference type="Proteomes" id="UP000293764">
    <property type="component" value="Unassembled WGS sequence"/>
</dbReference>
<dbReference type="Pfam" id="PF21068">
    <property type="entry name" value="ATPgraspMvdD"/>
    <property type="match status" value="1"/>
</dbReference>
<dbReference type="PANTHER" id="PTHR21621:SF0">
    <property type="entry name" value="BETA-CITRYLGLUTAMATE SYNTHASE B-RELATED"/>
    <property type="match status" value="1"/>
</dbReference>
<reference evidence="3 4" key="1">
    <citation type="submission" date="2019-01" db="EMBL/GenBank/DDBJ databases">
        <title>Novel species of Cellulomonas.</title>
        <authorList>
            <person name="Liu Q."/>
            <person name="Xin Y.-H."/>
        </authorList>
    </citation>
    <scope>NUCLEOTIDE SEQUENCE [LARGE SCALE GENOMIC DNA]</scope>
    <source>
        <strain evidence="3 4">HLT2-17</strain>
    </source>
</reference>
<dbReference type="InterPro" id="IPR011761">
    <property type="entry name" value="ATP-grasp"/>
</dbReference>
<dbReference type="GO" id="GO:0005524">
    <property type="term" value="F:ATP binding"/>
    <property type="evidence" value="ECO:0007669"/>
    <property type="project" value="UniProtKB-UniRule"/>
</dbReference>
<evidence type="ECO:0000313" key="4">
    <source>
        <dbReference type="Proteomes" id="UP000293764"/>
    </source>
</evidence>
<evidence type="ECO:0000256" key="1">
    <source>
        <dbReference type="PROSITE-ProRule" id="PRU00409"/>
    </source>
</evidence>
<gene>
    <name evidence="3" type="ORF">EUA98_02095</name>
</gene>
<dbReference type="RefSeq" id="WP_130100997.1">
    <property type="nucleotide sequence ID" value="NZ_SDWW01000003.1"/>
</dbReference>
<dbReference type="PROSITE" id="PS50975">
    <property type="entry name" value="ATP_GRASP"/>
    <property type="match status" value="1"/>
</dbReference>
<dbReference type="InterPro" id="IPR048936">
    <property type="entry name" value="MvdD-like_ATPgrasp"/>
</dbReference>
<evidence type="ECO:0000313" key="3">
    <source>
        <dbReference type="EMBL" id="RYV52746.1"/>
    </source>
</evidence>